<dbReference type="SUPFAM" id="SSF50370">
    <property type="entry name" value="Ricin B-like lectins"/>
    <property type="match status" value="1"/>
</dbReference>
<gene>
    <name evidence="7" type="ORF">APR03_004201</name>
</gene>
<dbReference type="InterPro" id="IPR035992">
    <property type="entry name" value="Ricin_B-like_lectins"/>
</dbReference>
<feature type="chain" id="PRO_5040791373" evidence="5">
    <location>
        <begin position="27"/>
        <end position="643"/>
    </location>
</feature>
<accession>A0A9X2GCT8</accession>
<dbReference type="Gene3D" id="2.80.10.50">
    <property type="match status" value="1"/>
</dbReference>
<sequence>MTRTTRRSVRTALAALGVLAVTAAVAVTVTVSATTGTAAPVAGAPSPAAAPTSAHVWTTTADGSRRLADGGTLAFDTGPQATDIRVDASQVSQRFTGAGASVTEASAALISGLPAGTRDALMRSLFSRGGDGIGLSYLRQPLGSTDFNSGGFYTYEDTRGQFSIARDQQQILPVLRQALAINPGIRFMGSPWSPPAWMKTGGSLNGGSLRTDSYDDYADYLVRAIQAYAQQGVTLSDLTVQNEPLFPTSYPSMSMTAAEQAELLRVLDARLTSAGLGTQILAYDHNWDRPDYPLEVFAGTQGISRVVGAAFHCYGGSPEAQAQVVAAGKRVYFTECSGTDSENAASTFGDTLVWHAENLVVRNLRNGGETVLTWNLALDRNGGPHQGHCGTRCNGVVEIAGGTVTRNAEFYVLGHLTRFVDAGARRIGSTSEQSGGLQNVVLQNPDGTRVAFVVNASSGSRTFSITDEGRSLTHTLPGRTVATYTWDPQSSTTPALPDPGSWYQVASAASGRCLDAADWGTGDGTALQQWTCGAPDQANQRWRFTPTTDGWYQVANQHAGTVWDVAGGPGAVGAGAPVHLWSFVGGTNQQWRPTATPAGFTFTARHSGSCLTLGPPTGADGSRFTQQPCTGAPAQTFRLSRVG</sequence>
<dbReference type="InterPro" id="IPR017853">
    <property type="entry name" value="GH"/>
</dbReference>
<dbReference type="Proteomes" id="UP001139493">
    <property type="component" value="Unassembled WGS sequence"/>
</dbReference>
<evidence type="ECO:0000313" key="8">
    <source>
        <dbReference type="Proteomes" id="UP001139493"/>
    </source>
</evidence>
<dbReference type="SUPFAM" id="SSF51011">
    <property type="entry name" value="Glycosyl hydrolase domain"/>
    <property type="match status" value="1"/>
</dbReference>
<organism evidence="7 8">
    <name type="scientific">Promicromonospora thailandica</name>
    <dbReference type="NCBI Taxonomy" id="765201"/>
    <lineage>
        <taxon>Bacteria</taxon>
        <taxon>Bacillati</taxon>
        <taxon>Actinomycetota</taxon>
        <taxon>Actinomycetes</taxon>
        <taxon>Micrococcales</taxon>
        <taxon>Promicromonosporaceae</taxon>
        <taxon>Promicromonospora</taxon>
    </lineage>
</organism>
<dbReference type="GO" id="GO:0016020">
    <property type="term" value="C:membrane"/>
    <property type="evidence" value="ECO:0007669"/>
    <property type="project" value="GOC"/>
</dbReference>
<keyword evidence="8" id="KW-1185">Reference proteome</keyword>
<comment type="caution">
    <text evidence="7">The sequence shown here is derived from an EMBL/GenBank/DDBJ whole genome shotgun (WGS) entry which is preliminary data.</text>
</comment>
<dbReference type="PROSITE" id="PS50231">
    <property type="entry name" value="RICIN_B_LECTIN"/>
    <property type="match status" value="1"/>
</dbReference>
<dbReference type="Pfam" id="PF17189">
    <property type="entry name" value="Glyco_hydro_30C"/>
    <property type="match status" value="1"/>
</dbReference>
<dbReference type="CDD" id="cd00161">
    <property type="entry name" value="beta-trefoil_Ricin-like"/>
    <property type="match status" value="1"/>
</dbReference>
<name>A0A9X2GCT8_9MICO</name>
<feature type="domain" description="Ricin B lectin" evidence="6">
    <location>
        <begin position="501"/>
        <end position="640"/>
    </location>
</feature>
<dbReference type="Pfam" id="PF14200">
    <property type="entry name" value="RicinB_lectin_2"/>
    <property type="match status" value="2"/>
</dbReference>
<dbReference type="PANTHER" id="PTHR11069">
    <property type="entry name" value="GLUCOSYLCERAMIDASE"/>
    <property type="match status" value="1"/>
</dbReference>
<dbReference type="Gene3D" id="3.20.20.80">
    <property type="entry name" value="Glycosidases"/>
    <property type="match status" value="1"/>
</dbReference>
<evidence type="ECO:0000256" key="1">
    <source>
        <dbReference type="ARBA" id="ARBA00005382"/>
    </source>
</evidence>
<dbReference type="SMART" id="SM00458">
    <property type="entry name" value="RICIN"/>
    <property type="match status" value="1"/>
</dbReference>
<dbReference type="EMBL" id="JAMTCS010000014">
    <property type="protein sequence ID" value="MCP2266831.1"/>
    <property type="molecule type" value="Genomic_DNA"/>
</dbReference>
<evidence type="ECO:0000313" key="7">
    <source>
        <dbReference type="EMBL" id="MCP2266831.1"/>
    </source>
</evidence>
<protein>
    <submittedName>
        <fullName evidence="7">Glucosylceramidase</fullName>
    </submittedName>
</protein>
<comment type="similarity">
    <text evidence="1 4">Belongs to the glycosyl hydrolase 30 family.</text>
</comment>
<evidence type="ECO:0000256" key="2">
    <source>
        <dbReference type="ARBA" id="ARBA00022729"/>
    </source>
</evidence>
<evidence type="ECO:0000256" key="4">
    <source>
        <dbReference type="RuleBase" id="RU361188"/>
    </source>
</evidence>
<dbReference type="PANTHER" id="PTHR11069:SF23">
    <property type="entry name" value="LYSOSOMAL ACID GLUCOSYLCERAMIDASE"/>
    <property type="match status" value="1"/>
</dbReference>
<dbReference type="InterPro" id="IPR033453">
    <property type="entry name" value="Glyco_hydro_30_TIM-barrel"/>
</dbReference>
<dbReference type="AlphaFoldDB" id="A0A9X2GCT8"/>
<dbReference type="InterPro" id="IPR013780">
    <property type="entry name" value="Glyco_hydro_b"/>
</dbReference>
<dbReference type="InterPro" id="IPR033452">
    <property type="entry name" value="GH30_C"/>
</dbReference>
<dbReference type="SUPFAM" id="SSF51445">
    <property type="entry name" value="(Trans)glycosidases"/>
    <property type="match status" value="1"/>
</dbReference>
<dbReference type="InterPro" id="IPR000772">
    <property type="entry name" value="Ricin_B_lectin"/>
</dbReference>
<feature type="signal peptide" evidence="5">
    <location>
        <begin position="1"/>
        <end position="26"/>
    </location>
</feature>
<evidence type="ECO:0000259" key="6">
    <source>
        <dbReference type="SMART" id="SM00458"/>
    </source>
</evidence>
<keyword evidence="2 5" id="KW-0732">Signal</keyword>
<proteinExistence type="inferred from homology"/>
<dbReference type="Gene3D" id="2.60.40.1180">
    <property type="entry name" value="Golgi alpha-mannosidase II"/>
    <property type="match status" value="1"/>
</dbReference>
<evidence type="ECO:0000256" key="3">
    <source>
        <dbReference type="ARBA" id="ARBA00022801"/>
    </source>
</evidence>
<dbReference type="InterPro" id="IPR006311">
    <property type="entry name" value="TAT_signal"/>
</dbReference>
<dbReference type="InterPro" id="IPR001139">
    <property type="entry name" value="Glyco_hydro_30"/>
</dbReference>
<dbReference type="PROSITE" id="PS51318">
    <property type="entry name" value="TAT"/>
    <property type="match status" value="1"/>
</dbReference>
<keyword evidence="4" id="KW-0326">Glycosidase</keyword>
<dbReference type="Pfam" id="PF02055">
    <property type="entry name" value="Glyco_hydro_30"/>
    <property type="match status" value="1"/>
</dbReference>
<evidence type="ECO:0000256" key="5">
    <source>
        <dbReference type="SAM" id="SignalP"/>
    </source>
</evidence>
<dbReference type="GO" id="GO:0004348">
    <property type="term" value="F:glucosylceramidase activity"/>
    <property type="evidence" value="ECO:0007669"/>
    <property type="project" value="InterPro"/>
</dbReference>
<reference evidence="7" key="1">
    <citation type="submission" date="2022-06" db="EMBL/GenBank/DDBJ databases">
        <title>Genomic Encyclopedia of Archaeal and Bacterial Type Strains, Phase II (KMG-II): from individual species to whole genera.</title>
        <authorList>
            <person name="Goeker M."/>
        </authorList>
    </citation>
    <scope>NUCLEOTIDE SEQUENCE</scope>
    <source>
        <strain evidence="7">DSM 26652</strain>
    </source>
</reference>
<dbReference type="GO" id="GO:0006680">
    <property type="term" value="P:glucosylceramide catabolic process"/>
    <property type="evidence" value="ECO:0007669"/>
    <property type="project" value="TreeGrafter"/>
</dbReference>
<keyword evidence="3 4" id="KW-0378">Hydrolase</keyword>
<dbReference type="RefSeq" id="WP_253839035.1">
    <property type="nucleotide sequence ID" value="NZ_JAMTCS010000014.1"/>
</dbReference>